<name>A0A409W278_9AGAR</name>
<protein>
    <recommendedName>
        <fullName evidence="3">F-box domain-containing protein</fullName>
    </recommendedName>
</protein>
<evidence type="ECO:0000313" key="2">
    <source>
        <dbReference type="Proteomes" id="UP000284706"/>
    </source>
</evidence>
<evidence type="ECO:0000313" key="1">
    <source>
        <dbReference type="EMBL" id="PPQ72607.1"/>
    </source>
</evidence>
<accession>A0A409W278</accession>
<proteinExistence type="predicted"/>
<keyword evidence="2" id="KW-1185">Reference proteome</keyword>
<dbReference type="Proteomes" id="UP000284706">
    <property type="component" value="Unassembled WGS sequence"/>
</dbReference>
<dbReference type="OrthoDB" id="3071329at2759"/>
<dbReference type="InParanoid" id="A0A409W278"/>
<evidence type="ECO:0008006" key="3">
    <source>
        <dbReference type="Google" id="ProtNLM"/>
    </source>
</evidence>
<organism evidence="1 2">
    <name type="scientific">Gymnopilus dilepis</name>
    <dbReference type="NCBI Taxonomy" id="231916"/>
    <lineage>
        <taxon>Eukaryota</taxon>
        <taxon>Fungi</taxon>
        <taxon>Dikarya</taxon>
        <taxon>Basidiomycota</taxon>
        <taxon>Agaricomycotina</taxon>
        <taxon>Agaricomycetes</taxon>
        <taxon>Agaricomycetidae</taxon>
        <taxon>Agaricales</taxon>
        <taxon>Agaricineae</taxon>
        <taxon>Hymenogastraceae</taxon>
        <taxon>Gymnopilus</taxon>
    </lineage>
</organism>
<sequence>MVDNVAHFESHCYTSSKLNMQSGLPQDVKEEILGHLHDEKQALRACSLASHCFLVPCQKRLFWRVILLPPRVTGHPDARKFKKLLQCSPHLGQYVRYLEIFPYSSIINFMCANELDWLSEDESLAFCLPLLVHLRGLAISFYRGSYPYEANYRASLASMEKNGLLPALRELLRLPSLMGLDVQRLPLELFSSCGSNIKDLAVKLPKIDGTLNSSNCLLRPESFEFMAHQGDTTTLEALESYVDLSGLQKLCARVDDEIGHTQVWRIIQKCLPTLQELVLSSSLNPDLPIRDPFHWDELSMLKLLDVRMQSQYSLLDNSCCRWLLKCLEMISSTDAGSHLVNLSFQVNYKLDVAGTKHAPFFKELSEVLRWRKRFPHLNKVYLRIVQDAKSRSDLLDRQELDIIPTVKELVGSSACPPVFEVSSVSVIGKGPSAVAYNAD</sequence>
<dbReference type="AlphaFoldDB" id="A0A409W278"/>
<gene>
    <name evidence="1" type="ORF">CVT26_004081</name>
</gene>
<reference evidence="1 2" key="1">
    <citation type="journal article" date="2018" name="Evol. Lett.">
        <title>Horizontal gene cluster transfer increased hallucinogenic mushroom diversity.</title>
        <authorList>
            <person name="Reynolds H.T."/>
            <person name="Vijayakumar V."/>
            <person name="Gluck-Thaler E."/>
            <person name="Korotkin H.B."/>
            <person name="Matheny P.B."/>
            <person name="Slot J.C."/>
        </authorList>
    </citation>
    <scope>NUCLEOTIDE SEQUENCE [LARGE SCALE GENOMIC DNA]</scope>
    <source>
        <strain evidence="1 2">SRW20</strain>
    </source>
</reference>
<comment type="caution">
    <text evidence="1">The sequence shown here is derived from an EMBL/GenBank/DDBJ whole genome shotgun (WGS) entry which is preliminary data.</text>
</comment>
<dbReference type="EMBL" id="NHYE01005448">
    <property type="protein sequence ID" value="PPQ72607.1"/>
    <property type="molecule type" value="Genomic_DNA"/>
</dbReference>